<feature type="non-terminal residue" evidence="1">
    <location>
        <position position="1"/>
    </location>
</feature>
<accession>G4Z3S2</accession>
<proteinExistence type="predicted"/>
<dbReference type="Proteomes" id="UP000002640">
    <property type="component" value="Unassembled WGS sequence"/>
</dbReference>
<dbReference type="InParanoid" id="G4Z3S2"/>
<name>G4Z3S2_PHYSP</name>
<evidence type="ECO:0000313" key="2">
    <source>
        <dbReference type="Proteomes" id="UP000002640"/>
    </source>
</evidence>
<keyword evidence="2" id="KW-1185">Reference proteome</keyword>
<dbReference type="AlphaFoldDB" id="G4Z3S2"/>
<reference evidence="1 2" key="1">
    <citation type="journal article" date="2006" name="Science">
        <title>Phytophthora genome sequences uncover evolutionary origins and mechanisms of pathogenesis.</title>
        <authorList>
            <person name="Tyler B.M."/>
            <person name="Tripathy S."/>
            <person name="Zhang X."/>
            <person name="Dehal P."/>
            <person name="Jiang R.H."/>
            <person name="Aerts A."/>
            <person name="Arredondo F.D."/>
            <person name="Baxter L."/>
            <person name="Bensasson D."/>
            <person name="Beynon J.L."/>
            <person name="Chapman J."/>
            <person name="Damasceno C.M."/>
            <person name="Dorrance A.E."/>
            <person name="Dou D."/>
            <person name="Dickerman A.W."/>
            <person name="Dubchak I.L."/>
            <person name="Garbelotto M."/>
            <person name="Gijzen M."/>
            <person name="Gordon S.G."/>
            <person name="Govers F."/>
            <person name="Grunwald N.J."/>
            <person name="Huang W."/>
            <person name="Ivors K.L."/>
            <person name="Jones R.W."/>
            <person name="Kamoun S."/>
            <person name="Krampis K."/>
            <person name="Lamour K.H."/>
            <person name="Lee M.K."/>
            <person name="McDonald W.H."/>
            <person name="Medina M."/>
            <person name="Meijer H.J."/>
            <person name="Nordberg E.K."/>
            <person name="Maclean D.J."/>
            <person name="Ospina-Giraldo M.D."/>
            <person name="Morris P.F."/>
            <person name="Phuntumart V."/>
            <person name="Putnam N.H."/>
            <person name="Rash S."/>
            <person name="Rose J.K."/>
            <person name="Sakihama Y."/>
            <person name="Salamov A.A."/>
            <person name="Savidor A."/>
            <person name="Scheuring C.F."/>
            <person name="Smith B.M."/>
            <person name="Sobral B.W."/>
            <person name="Terry A."/>
            <person name="Torto-Alalibo T.A."/>
            <person name="Win J."/>
            <person name="Xu Z."/>
            <person name="Zhang H."/>
            <person name="Grigoriev I.V."/>
            <person name="Rokhsar D.S."/>
            <person name="Boore J.L."/>
        </authorList>
    </citation>
    <scope>NUCLEOTIDE SEQUENCE [LARGE SCALE GENOMIC DNA]</scope>
    <source>
        <strain evidence="1 2">P6497</strain>
    </source>
</reference>
<sequence length="61" mass="6916">LSPRSRGVAAGQRSFSRRPSIDRMSFTPSFIAMYSASVLDCALMPCFRDPYEMTFPSRYVT</sequence>
<dbReference type="RefSeq" id="XP_009523498.1">
    <property type="nucleotide sequence ID" value="XM_009525203.1"/>
</dbReference>
<protein>
    <submittedName>
        <fullName evidence="1">Uncharacterized protein</fullName>
    </submittedName>
</protein>
<dbReference type="EMBL" id="JH159153">
    <property type="protein sequence ID" value="EGZ20781.1"/>
    <property type="molecule type" value="Genomic_DNA"/>
</dbReference>
<evidence type="ECO:0000313" key="1">
    <source>
        <dbReference type="EMBL" id="EGZ20781.1"/>
    </source>
</evidence>
<dbReference type="KEGG" id="psoj:PHYSODRAFT_489115"/>
<organism evidence="1 2">
    <name type="scientific">Phytophthora sojae (strain P6497)</name>
    <name type="common">Soybean stem and root rot agent</name>
    <name type="synonym">Phytophthora megasperma f. sp. glycines</name>
    <dbReference type="NCBI Taxonomy" id="1094619"/>
    <lineage>
        <taxon>Eukaryota</taxon>
        <taxon>Sar</taxon>
        <taxon>Stramenopiles</taxon>
        <taxon>Oomycota</taxon>
        <taxon>Peronosporomycetes</taxon>
        <taxon>Peronosporales</taxon>
        <taxon>Peronosporaceae</taxon>
        <taxon>Phytophthora</taxon>
    </lineage>
</organism>
<dbReference type="GeneID" id="20656384"/>
<gene>
    <name evidence="1" type="ORF">PHYSODRAFT_489115</name>
</gene>